<feature type="non-terminal residue" evidence="1">
    <location>
        <position position="35"/>
    </location>
</feature>
<accession>X1J0H7</accession>
<gene>
    <name evidence="1" type="ORF">S03H2_62078</name>
</gene>
<proteinExistence type="predicted"/>
<dbReference type="EMBL" id="BARU01040119">
    <property type="protein sequence ID" value="GAH88211.1"/>
    <property type="molecule type" value="Genomic_DNA"/>
</dbReference>
<evidence type="ECO:0000313" key="1">
    <source>
        <dbReference type="EMBL" id="GAH88211.1"/>
    </source>
</evidence>
<dbReference type="AlphaFoldDB" id="X1J0H7"/>
<protein>
    <submittedName>
        <fullName evidence="1">Uncharacterized protein</fullName>
    </submittedName>
</protein>
<sequence length="35" mass="3644">MLYAMKDISLLNGFGGAKKGALVEAGYADLPDISN</sequence>
<organism evidence="1">
    <name type="scientific">marine sediment metagenome</name>
    <dbReference type="NCBI Taxonomy" id="412755"/>
    <lineage>
        <taxon>unclassified sequences</taxon>
        <taxon>metagenomes</taxon>
        <taxon>ecological metagenomes</taxon>
    </lineage>
</organism>
<reference evidence="1" key="1">
    <citation type="journal article" date="2014" name="Front. Microbiol.">
        <title>High frequency of phylogenetically diverse reductive dehalogenase-homologous genes in deep subseafloor sedimentary metagenomes.</title>
        <authorList>
            <person name="Kawai M."/>
            <person name="Futagami T."/>
            <person name="Toyoda A."/>
            <person name="Takaki Y."/>
            <person name="Nishi S."/>
            <person name="Hori S."/>
            <person name="Arai W."/>
            <person name="Tsubouchi T."/>
            <person name="Morono Y."/>
            <person name="Uchiyama I."/>
            <person name="Ito T."/>
            <person name="Fujiyama A."/>
            <person name="Inagaki F."/>
            <person name="Takami H."/>
        </authorList>
    </citation>
    <scope>NUCLEOTIDE SEQUENCE</scope>
    <source>
        <strain evidence="1">Expedition CK06-06</strain>
    </source>
</reference>
<comment type="caution">
    <text evidence="1">The sequence shown here is derived from an EMBL/GenBank/DDBJ whole genome shotgun (WGS) entry which is preliminary data.</text>
</comment>
<name>X1J0H7_9ZZZZ</name>